<dbReference type="PROSITE" id="PS50112">
    <property type="entry name" value="PAS"/>
    <property type="match status" value="1"/>
</dbReference>
<name>A0A857J7W0_9BURK</name>
<feature type="domain" description="GGDEF" evidence="3">
    <location>
        <begin position="428"/>
        <end position="561"/>
    </location>
</feature>
<dbReference type="InterPro" id="IPR001633">
    <property type="entry name" value="EAL_dom"/>
</dbReference>
<dbReference type="FunFam" id="3.20.20.450:FF:000001">
    <property type="entry name" value="Cyclic di-GMP phosphodiesterase yahA"/>
    <property type="match status" value="1"/>
</dbReference>
<evidence type="ECO:0000313" key="5">
    <source>
        <dbReference type="Proteomes" id="UP000464787"/>
    </source>
</evidence>
<dbReference type="Pfam" id="PF00990">
    <property type="entry name" value="GGDEF"/>
    <property type="match status" value="1"/>
</dbReference>
<dbReference type="NCBIfam" id="TIGR00254">
    <property type="entry name" value="GGDEF"/>
    <property type="match status" value="1"/>
</dbReference>
<dbReference type="SUPFAM" id="SSF141868">
    <property type="entry name" value="EAL domain-like"/>
    <property type="match status" value="1"/>
</dbReference>
<evidence type="ECO:0000313" key="4">
    <source>
        <dbReference type="EMBL" id="QHJ00055.1"/>
    </source>
</evidence>
<dbReference type="CDD" id="cd01948">
    <property type="entry name" value="EAL"/>
    <property type="match status" value="1"/>
</dbReference>
<dbReference type="Gene3D" id="3.30.450.20">
    <property type="entry name" value="PAS domain"/>
    <property type="match status" value="2"/>
</dbReference>
<dbReference type="InterPro" id="IPR035919">
    <property type="entry name" value="EAL_sf"/>
</dbReference>
<dbReference type="InterPro" id="IPR035965">
    <property type="entry name" value="PAS-like_dom_sf"/>
</dbReference>
<dbReference type="InterPro" id="IPR000160">
    <property type="entry name" value="GGDEF_dom"/>
</dbReference>
<dbReference type="SMART" id="SM00052">
    <property type="entry name" value="EAL"/>
    <property type="match status" value="1"/>
</dbReference>
<dbReference type="NCBIfam" id="TIGR00229">
    <property type="entry name" value="sensory_box"/>
    <property type="match status" value="1"/>
</dbReference>
<dbReference type="InterPro" id="IPR052155">
    <property type="entry name" value="Biofilm_reg_signaling"/>
</dbReference>
<evidence type="ECO:0000259" key="2">
    <source>
        <dbReference type="PROSITE" id="PS50883"/>
    </source>
</evidence>
<evidence type="ECO:0000259" key="1">
    <source>
        <dbReference type="PROSITE" id="PS50112"/>
    </source>
</evidence>
<dbReference type="PANTHER" id="PTHR44757">
    <property type="entry name" value="DIGUANYLATE CYCLASE DGCP"/>
    <property type="match status" value="1"/>
</dbReference>
<dbReference type="KEGG" id="xyk:GT347_19950"/>
<dbReference type="Gene3D" id="3.30.70.270">
    <property type="match status" value="1"/>
</dbReference>
<dbReference type="Gene3D" id="3.20.20.450">
    <property type="entry name" value="EAL domain"/>
    <property type="match status" value="1"/>
</dbReference>
<reference evidence="4 5" key="1">
    <citation type="submission" date="2020-01" db="EMBL/GenBank/DDBJ databases">
        <title>Genome sequencing of strain KACC 21265.</title>
        <authorList>
            <person name="Heo J."/>
            <person name="Kim S.-J."/>
            <person name="Kim J.-S."/>
            <person name="Hong S.-B."/>
            <person name="Kwon S.-W."/>
        </authorList>
    </citation>
    <scope>NUCLEOTIDE SEQUENCE [LARGE SCALE GENOMIC DNA]</scope>
    <source>
        <strain evidence="4 5">KACC 21265</strain>
    </source>
</reference>
<dbReference type="EMBL" id="CP047650">
    <property type="protein sequence ID" value="QHJ00055.1"/>
    <property type="molecule type" value="Genomic_DNA"/>
</dbReference>
<dbReference type="InterPro" id="IPR000014">
    <property type="entry name" value="PAS"/>
</dbReference>
<dbReference type="SUPFAM" id="SSF55785">
    <property type="entry name" value="PYP-like sensor domain (PAS domain)"/>
    <property type="match status" value="2"/>
</dbReference>
<dbReference type="Proteomes" id="UP000464787">
    <property type="component" value="Chromosome"/>
</dbReference>
<dbReference type="PROSITE" id="PS50883">
    <property type="entry name" value="EAL"/>
    <property type="match status" value="1"/>
</dbReference>
<dbReference type="SMART" id="SM00091">
    <property type="entry name" value="PAS"/>
    <property type="match status" value="3"/>
</dbReference>
<dbReference type="PROSITE" id="PS50887">
    <property type="entry name" value="GGDEF"/>
    <property type="match status" value="1"/>
</dbReference>
<dbReference type="InterPro" id="IPR043128">
    <property type="entry name" value="Rev_trsase/Diguanyl_cyclase"/>
</dbReference>
<proteinExistence type="predicted"/>
<protein>
    <submittedName>
        <fullName evidence="4">EAL domain-containing protein</fullName>
    </submittedName>
</protein>
<keyword evidence="5" id="KW-1185">Reference proteome</keyword>
<dbReference type="Pfam" id="PF00563">
    <property type="entry name" value="EAL"/>
    <property type="match status" value="1"/>
</dbReference>
<dbReference type="SUPFAM" id="SSF55073">
    <property type="entry name" value="Nucleotide cyclase"/>
    <property type="match status" value="1"/>
</dbReference>
<sequence>MQVRQTAGVSFQGASGLIGSLRQFDGLQGGSFPLLAVDVESGWQLEYWGGGCTLLTGYASERMLGNPDAWSLLCPDSSARSELLLKLAEVSGEGVVHDIRAADGSARRLMWWPGPAEDRLRWFLLGEASADAGHGGSPFAADTEGETLEAMFSHLPDMACLKDGDGHWLLASPAMRQHLQLTRYQNGFSDAELIGQNRAAADFLRESALHEEAVWQSGEPLRTEEVFMDPQQATRLHDVLRVPSFDRDGRRRHILVLRRDVTELRSASAKLELAGRVLDQSTDGILIADASHRVVMVNAAFSEITGYSQDEALRLDPMLLTAGQQDEALNRAIWQLLDSQDQWRGEVWNRRRTGHVFPQRLSLSVLRHRGTGAITHYVAALSDLSSSKAAEERIATLSTLDVVTGLSNRAQTAQHATTLLDEARSLNEHVALMVVDIDNFKVLNDSLGHDIGDQLLRTVGERLSAAAGVRAVIGRLGGDEFLVALPGLRHTAEAAQAARSVMSAVAEPATFAEMPLNISISIGISMFPADGDTFDTLFRRADTALHVAKRGGRADYQFAMAAMNDASLERLQLESSLRHALDHDSLRLEYQPLVELATGRIVGIEALCRWDDPLRGAIPPNVFIPLAEESGMIEQLGGWVLQTAARQLQALHEAGHDNLFVAVNLSARQFQRGVVLAQVEDALVRSGIPPNKLELELTESVLLHDGEAVMSTLRQLKALGVKLSIDDFGTGYSSFAYLRRFKFDKIKIDQSFVRDLIDDPDNAAIVRGIISLALSLGLDVLAEGVETEAIAQRLRHLHCTFAQGYYFARPLRPEMLAERLGG</sequence>
<accession>A0A857J7W0</accession>
<dbReference type="InterPro" id="IPR013656">
    <property type="entry name" value="PAS_4"/>
</dbReference>
<organism evidence="4 5">
    <name type="scientific">Xylophilus rhododendri</name>
    <dbReference type="NCBI Taxonomy" id="2697032"/>
    <lineage>
        <taxon>Bacteria</taxon>
        <taxon>Pseudomonadati</taxon>
        <taxon>Pseudomonadota</taxon>
        <taxon>Betaproteobacteria</taxon>
        <taxon>Burkholderiales</taxon>
        <taxon>Xylophilus</taxon>
    </lineage>
</organism>
<feature type="domain" description="EAL" evidence="2">
    <location>
        <begin position="570"/>
        <end position="822"/>
    </location>
</feature>
<dbReference type="PANTHER" id="PTHR44757:SF2">
    <property type="entry name" value="BIOFILM ARCHITECTURE MAINTENANCE PROTEIN MBAA"/>
    <property type="match status" value="1"/>
</dbReference>
<dbReference type="SMART" id="SM00267">
    <property type="entry name" value="GGDEF"/>
    <property type="match status" value="1"/>
</dbReference>
<gene>
    <name evidence="4" type="ORF">GT347_19950</name>
</gene>
<evidence type="ECO:0000259" key="3">
    <source>
        <dbReference type="PROSITE" id="PS50887"/>
    </source>
</evidence>
<dbReference type="AlphaFoldDB" id="A0A857J7W0"/>
<dbReference type="Pfam" id="PF13426">
    <property type="entry name" value="PAS_9"/>
    <property type="match status" value="1"/>
</dbReference>
<dbReference type="RefSeq" id="WP_160553865.1">
    <property type="nucleotide sequence ID" value="NZ_CP047650.1"/>
</dbReference>
<dbReference type="CDD" id="cd01949">
    <property type="entry name" value="GGDEF"/>
    <property type="match status" value="1"/>
</dbReference>
<feature type="domain" description="PAS" evidence="1">
    <location>
        <begin position="270"/>
        <end position="313"/>
    </location>
</feature>
<dbReference type="CDD" id="cd00130">
    <property type="entry name" value="PAS"/>
    <property type="match status" value="2"/>
</dbReference>
<dbReference type="InterPro" id="IPR029787">
    <property type="entry name" value="Nucleotide_cyclase"/>
</dbReference>
<dbReference type="Pfam" id="PF08448">
    <property type="entry name" value="PAS_4"/>
    <property type="match status" value="1"/>
</dbReference>